<evidence type="ECO:0000259" key="18">
    <source>
        <dbReference type="PROSITE" id="PS50893"/>
    </source>
</evidence>
<keyword evidence="9" id="KW-0862">Zinc</keyword>
<keyword evidence="3" id="KW-0479">Metal-binding</keyword>
<protein>
    <recommendedName>
        <fullName evidence="15">UvrABC system protein A</fullName>
    </recommendedName>
    <alternativeName>
        <fullName evidence="16">Excinuclease ABC subunit A</fullName>
    </alternativeName>
</protein>
<comment type="subcellular location">
    <subcellularLocation>
        <location evidence="1">Cytoplasm</location>
    </subcellularLocation>
</comment>
<evidence type="ECO:0000256" key="14">
    <source>
        <dbReference type="ARBA" id="ARBA00038000"/>
    </source>
</evidence>
<evidence type="ECO:0000256" key="2">
    <source>
        <dbReference type="ARBA" id="ARBA00022490"/>
    </source>
</evidence>
<gene>
    <name evidence="19" type="ORF">P8A22_34765</name>
</gene>
<dbReference type="Pfam" id="PF00005">
    <property type="entry name" value="ABC_tran"/>
    <property type="match status" value="1"/>
</dbReference>
<organism evidence="19 20">
    <name type="scientific">Streptomyces laculatispora</name>
    <dbReference type="NCBI Taxonomy" id="887464"/>
    <lineage>
        <taxon>Bacteria</taxon>
        <taxon>Bacillati</taxon>
        <taxon>Actinomycetota</taxon>
        <taxon>Actinomycetes</taxon>
        <taxon>Kitasatosporales</taxon>
        <taxon>Streptomycetaceae</taxon>
        <taxon>Streptomyces</taxon>
    </lineage>
</organism>
<dbReference type="Pfam" id="PF17755">
    <property type="entry name" value="UvrA_DNA-bind"/>
    <property type="match status" value="1"/>
</dbReference>
<keyword evidence="13" id="KW-0234">DNA repair</keyword>
<dbReference type="InterPro" id="IPR003593">
    <property type="entry name" value="AAA+_ATPase"/>
</dbReference>
<feature type="region of interest" description="Disordered" evidence="17">
    <location>
        <begin position="746"/>
        <end position="766"/>
    </location>
</feature>
<dbReference type="InterPro" id="IPR041552">
    <property type="entry name" value="UvrA_DNA-bd"/>
</dbReference>
<dbReference type="RefSeq" id="WP_306091885.1">
    <property type="nucleotide sequence ID" value="NZ_CP120992.1"/>
</dbReference>
<proteinExistence type="inferred from homology"/>
<dbReference type="InterPro" id="IPR003439">
    <property type="entry name" value="ABC_transporter-like_ATP-bd"/>
</dbReference>
<dbReference type="EMBL" id="CP120992">
    <property type="protein sequence ID" value="WLQ44614.1"/>
    <property type="molecule type" value="Genomic_DNA"/>
</dbReference>
<evidence type="ECO:0000256" key="6">
    <source>
        <dbReference type="ARBA" id="ARBA00022763"/>
    </source>
</evidence>
<keyword evidence="6" id="KW-0227">DNA damage</keyword>
<evidence type="ECO:0000256" key="13">
    <source>
        <dbReference type="ARBA" id="ARBA00023204"/>
    </source>
</evidence>
<feature type="domain" description="ABC transporter" evidence="18">
    <location>
        <begin position="454"/>
        <end position="755"/>
    </location>
</feature>
<reference evidence="19 20" key="1">
    <citation type="submission" date="2023-03" db="EMBL/GenBank/DDBJ databases">
        <title>Isolation and description of six Streptomyces strains from soil environments, able to metabolize different microbial glucans.</title>
        <authorList>
            <person name="Widen T."/>
            <person name="Larsbrink J."/>
        </authorList>
    </citation>
    <scope>NUCLEOTIDE SEQUENCE [LARGE SCALE GENOMIC DNA]</scope>
    <source>
        <strain evidence="19 20">Mut2</strain>
    </source>
</reference>
<keyword evidence="2" id="KW-0963">Cytoplasm</keyword>
<evidence type="ECO:0000256" key="7">
    <source>
        <dbReference type="ARBA" id="ARBA00022769"/>
    </source>
</evidence>
<accession>A0ABY9IDE4</accession>
<feature type="compositionally biased region" description="Basic and acidic residues" evidence="17">
    <location>
        <begin position="757"/>
        <end position="766"/>
    </location>
</feature>
<evidence type="ECO:0000256" key="3">
    <source>
        <dbReference type="ARBA" id="ARBA00022723"/>
    </source>
</evidence>
<dbReference type="PROSITE" id="PS50893">
    <property type="entry name" value="ABC_TRANSPORTER_2"/>
    <property type="match status" value="1"/>
</dbReference>
<dbReference type="InterPro" id="IPR027417">
    <property type="entry name" value="P-loop_NTPase"/>
</dbReference>
<keyword evidence="12" id="KW-0238">DNA-binding</keyword>
<evidence type="ECO:0000256" key="9">
    <source>
        <dbReference type="ARBA" id="ARBA00022833"/>
    </source>
</evidence>
<dbReference type="SMART" id="SM00382">
    <property type="entry name" value="AAA"/>
    <property type="match status" value="2"/>
</dbReference>
<sequence>MAAHRKTDPEDFIVLGEARQNNLKGIDLRIPKRKLTVFTGVSGSGKSSVVFDTIAIESQRQLNETLPAFVRNRMPKYERPDAEVMKNLSTAIVIDQRQVGGNARSTVGTMTEILPMLRVLFSRAGSPGAGPSHLYSYNDPRGMCEACQGLGTTVRLELDRLLDESKSLNEGAIGFPSFAVGTFQWQLYGESGLFDPDLPLRDFSAKDRELLLYGQGFTVDRAGRNGVYKNEYEGIVKRFTRRYVKPGPDHAKGKEREAIERVVTRGPCAVCHGGRLNEAALASRIDGDNIADFAALEITELTERLARVGTPAVKPVVAGARAALERITSVGLGYLSLGRQTTSLSGGEAQRLKMVRHLSSSLTGLTYIFDEPSVGLHPRDVRRMNEILLALRDKGNTVLVVEHDRDVIAIADHVIDMGPGAGRDGGEVTFEGTPAGLRRSRTVTGKQLRSIPGLRKEYRSPTGALTVRDADLHNLRDVTVDIPTGVLTAVTGVAGSGKSTLISKVFTAQYPGAIVIDQSSVGISLRSNPATYTDIMDILRRRFARASGEKPGLFSFNSEGACPECKGKGVIETDLAFMDPVTTVCERCDGRRFNDEALRHTVDGKTVVDVLDMTAEEAAGFFDDAPALRRLALLTEVGLGYLTLGQPLSTLSGGERQRLKLAHRLKETGSVYVFDEPTTGLHMSDIGRLLELFDRLVDSDNTVIVIEHDLDVVKHADWVVDLGPEAGAHGGRVVFEGTPADLARTADSHTGRSLAADLRDRRNASS</sequence>
<dbReference type="SUPFAM" id="SSF52540">
    <property type="entry name" value="P-loop containing nucleoside triphosphate hydrolases"/>
    <property type="match status" value="2"/>
</dbReference>
<evidence type="ECO:0000256" key="10">
    <source>
        <dbReference type="ARBA" id="ARBA00022840"/>
    </source>
</evidence>
<evidence type="ECO:0000313" key="20">
    <source>
        <dbReference type="Proteomes" id="UP001229952"/>
    </source>
</evidence>
<evidence type="ECO:0000256" key="12">
    <source>
        <dbReference type="ARBA" id="ARBA00023125"/>
    </source>
</evidence>
<evidence type="ECO:0000256" key="16">
    <source>
        <dbReference type="ARBA" id="ARBA00042156"/>
    </source>
</evidence>
<keyword evidence="7" id="KW-0228">DNA excision</keyword>
<keyword evidence="5" id="KW-0547">Nucleotide-binding</keyword>
<comment type="similarity">
    <text evidence="14">Belongs to the ABC transporter superfamily. UvrA family.</text>
</comment>
<keyword evidence="11" id="KW-0267">Excision nuclease</keyword>
<keyword evidence="10" id="KW-0067">ATP-binding</keyword>
<dbReference type="PANTHER" id="PTHR43152">
    <property type="entry name" value="UVRABC SYSTEM PROTEIN A"/>
    <property type="match status" value="1"/>
</dbReference>
<evidence type="ECO:0000256" key="5">
    <source>
        <dbReference type="ARBA" id="ARBA00022741"/>
    </source>
</evidence>
<evidence type="ECO:0000313" key="19">
    <source>
        <dbReference type="EMBL" id="WLQ44614.1"/>
    </source>
</evidence>
<evidence type="ECO:0000256" key="8">
    <source>
        <dbReference type="ARBA" id="ARBA00022771"/>
    </source>
</evidence>
<dbReference type="Gene3D" id="1.20.1580.10">
    <property type="entry name" value="ABC transporter ATPase like domain"/>
    <property type="match status" value="2"/>
</dbReference>
<evidence type="ECO:0000256" key="15">
    <source>
        <dbReference type="ARBA" id="ARBA00039316"/>
    </source>
</evidence>
<keyword evidence="8" id="KW-0863">Zinc-finger</keyword>
<dbReference type="CDD" id="cd03270">
    <property type="entry name" value="ABC_UvrA_I"/>
    <property type="match status" value="1"/>
</dbReference>
<dbReference type="Gene3D" id="3.40.50.300">
    <property type="entry name" value="P-loop containing nucleotide triphosphate hydrolases"/>
    <property type="match status" value="2"/>
</dbReference>
<keyword evidence="20" id="KW-1185">Reference proteome</keyword>
<dbReference type="Gene3D" id="1.10.8.280">
    <property type="entry name" value="ABC transporter ATPase domain-like"/>
    <property type="match status" value="1"/>
</dbReference>
<evidence type="ECO:0000256" key="4">
    <source>
        <dbReference type="ARBA" id="ARBA00022737"/>
    </source>
</evidence>
<dbReference type="PANTHER" id="PTHR43152:SF3">
    <property type="entry name" value="UVRABC SYSTEM PROTEIN A"/>
    <property type="match status" value="1"/>
</dbReference>
<evidence type="ECO:0000256" key="17">
    <source>
        <dbReference type="SAM" id="MobiDB-lite"/>
    </source>
</evidence>
<keyword evidence="4" id="KW-0677">Repeat</keyword>
<dbReference type="Proteomes" id="UP001229952">
    <property type="component" value="Chromosome"/>
</dbReference>
<evidence type="ECO:0000256" key="1">
    <source>
        <dbReference type="ARBA" id="ARBA00004496"/>
    </source>
</evidence>
<evidence type="ECO:0000256" key="11">
    <source>
        <dbReference type="ARBA" id="ARBA00022881"/>
    </source>
</evidence>
<name>A0ABY9IDE4_9ACTN</name>